<dbReference type="EMBL" id="BGPR01003895">
    <property type="protein sequence ID" value="GBM93652.1"/>
    <property type="molecule type" value="Genomic_DNA"/>
</dbReference>
<dbReference type="AlphaFoldDB" id="A0A4Y2JWJ5"/>
<evidence type="ECO:0000313" key="3">
    <source>
        <dbReference type="Proteomes" id="UP000499080"/>
    </source>
</evidence>
<gene>
    <name evidence="2" type="ORF">AVEN_210276_1</name>
</gene>
<proteinExistence type="predicted"/>
<feature type="domain" description="Mutator-like transposase" evidence="1">
    <location>
        <begin position="4"/>
        <end position="109"/>
    </location>
</feature>
<comment type="caution">
    <text evidence="2">The sequence shown here is derived from an EMBL/GenBank/DDBJ whole genome shotgun (WGS) entry which is preliminary data.</text>
</comment>
<dbReference type="Pfam" id="PF20700">
    <property type="entry name" value="Mutator"/>
    <property type="match status" value="1"/>
</dbReference>
<accession>A0A4Y2JWJ5</accession>
<name>A0A4Y2JWJ5_ARAVE</name>
<dbReference type="OrthoDB" id="6462658at2759"/>
<protein>
    <recommendedName>
        <fullName evidence="1">Mutator-like transposase domain-containing protein</fullName>
    </recommendedName>
</protein>
<keyword evidence="3" id="KW-1185">Reference proteome</keyword>
<dbReference type="InterPro" id="IPR049012">
    <property type="entry name" value="Mutator_transp_dom"/>
</dbReference>
<evidence type="ECO:0000259" key="1">
    <source>
        <dbReference type="Pfam" id="PF20700"/>
    </source>
</evidence>
<reference evidence="2 3" key="1">
    <citation type="journal article" date="2019" name="Sci. Rep.">
        <title>Orb-weaving spider Araneus ventricosus genome elucidates the spidroin gene catalogue.</title>
        <authorList>
            <person name="Kono N."/>
            <person name="Nakamura H."/>
            <person name="Ohtoshi R."/>
            <person name="Moran D.A.P."/>
            <person name="Shinohara A."/>
            <person name="Yoshida Y."/>
            <person name="Fujiwara M."/>
            <person name="Mori M."/>
            <person name="Tomita M."/>
            <person name="Arakawa K."/>
        </authorList>
    </citation>
    <scope>NUCLEOTIDE SEQUENCE [LARGE SCALE GENOMIC DNA]</scope>
</reference>
<dbReference type="Proteomes" id="UP000499080">
    <property type="component" value="Unassembled WGS sequence"/>
</dbReference>
<evidence type="ECO:0000313" key="2">
    <source>
        <dbReference type="EMBL" id="GBM93652.1"/>
    </source>
</evidence>
<sequence length="112" mass="12490">MKFKQTASAAATDSMKTSANNIILLKDAQKDTTSCGVFMDGIWQKRDYSSLNDCVSCISVDNGIVLDIEIMSSFCRMCKNMHNSKYRSRHVCQNHKGSPSSTEPIVYLNAQK</sequence>
<organism evidence="2 3">
    <name type="scientific">Araneus ventricosus</name>
    <name type="common">Orbweaver spider</name>
    <name type="synonym">Epeira ventricosa</name>
    <dbReference type="NCBI Taxonomy" id="182803"/>
    <lineage>
        <taxon>Eukaryota</taxon>
        <taxon>Metazoa</taxon>
        <taxon>Ecdysozoa</taxon>
        <taxon>Arthropoda</taxon>
        <taxon>Chelicerata</taxon>
        <taxon>Arachnida</taxon>
        <taxon>Araneae</taxon>
        <taxon>Araneomorphae</taxon>
        <taxon>Entelegynae</taxon>
        <taxon>Araneoidea</taxon>
        <taxon>Araneidae</taxon>
        <taxon>Araneus</taxon>
    </lineage>
</organism>